<dbReference type="Gene3D" id="1.25.40.10">
    <property type="entry name" value="Tetratricopeptide repeat domain"/>
    <property type="match status" value="1"/>
</dbReference>
<dbReference type="Pfam" id="PF04348">
    <property type="entry name" value="LppC"/>
    <property type="match status" value="1"/>
</dbReference>
<keyword evidence="1" id="KW-0732">Signal</keyword>
<dbReference type="Proteomes" id="UP000077875">
    <property type="component" value="Chromosome"/>
</dbReference>
<dbReference type="PANTHER" id="PTHR38038">
    <property type="entry name" value="PENICILLIN-BINDING PROTEIN ACTIVATOR LPOA"/>
    <property type="match status" value="1"/>
</dbReference>
<dbReference type="Gene3D" id="3.40.50.2300">
    <property type="match status" value="2"/>
</dbReference>
<evidence type="ECO:0000313" key="8">
    <source>
        <dbReference type="EMBL" id="ANF57535.1"/>
    </source>
</evidence>
<reference evidence="8 9" key="1">
    <citation type="submission" date="2016-04" db="EMBL/GenBank/DDBJ databases">
        <title>Complete Genome Sequence of Halotalea alkalilenta IHB B 13600.</title>
        <authorList>
            <person name="Swarnkar M.K."/>
            <person name="Sharma A."/>
            <person name="Kaushal K."/>
            <person name="Soni R."/>
            <person name="Rana S."/>
            <person name="Singh A.K."/>
            <person name="Gulati A."/>
        </authorList>
    </citation>
    <scope>NUCLEOTIDE SEQUENCE [LARGE SCALE GENOMIC DNA]</scope>
    <source>
        <strain evidence="8 9">IHB B 13600</strain>
    </source>
</reference>
<gene>
    <name evidence="8" type="ORF">A5892_08700</name>
</gene>
<dbReference type="GO" id="GO:0031241">
    <property type="term" value="C:periplasmic side of cell outer membrane"/>
    <property type="evidence" value="ECO:0007669"/>
    <property type="project" value="TreeGrafter"/>
</dbReference>
<protein>
    <recommendedName>
        <fullName evidence="10">LppC family lipoprotein</fullName>
    </recommendedName>
</protein>
<dbReference type="GO" id="GO:0008360">
    <property type="term" value="P:regulation of cell shape"/>
    <property type="evidence" value="ECO:0007669"/>
    <property type="project" value="UniProtKB-KW"/>
</dbReference>
<sequence>MRDALQRLSGLTLTAVILGGCAGGPSLTREPSSDALLDQAQQQQGEEAALSRLQAADILARGGSDAQALGILNNIDPRTLSDAGRVRWALLTAEVALRQNDGRTALEATATLDDGTRLDDSQRQRLQAARGLAYGALGDHLQAVSMLLQAQRNSGDDPRYNNDVWSELAQLNAAELERLPNPDALSDGWLTLAQLRLQSSGDPSAFAAQIDNWRSAYPAHPASRNPPSELTALRGLQDQAVSRIAVLLPQSGSLSTVANAIRHGMEVARQSLADAGQSAPQLDFIDSSAGNIDALYAQASSAGAQVVIGPLDKEQVTQLEQRSQVPLPTLALNYGNSASNQAQGLYQYGLSAEDEARQVATRAANDGRRSADVMVPNNDWGSRVLEAFRQQWQARGNSVLNVSLYDPGAPVSQTVSQLMRAGTPDMLFVLALPPYARQISPNLQYYGVQDLPIYATSHVYAGQPAPNEDNDLNGVMFPTIPWELPELGGVDSLPYADVYRRLSSDEEISPSMLKINAMGVDAFELARRLPLYQALPSSETQGATGLLRLSQDRRFERQLPWAVFRNGSPAAP</sequence>
<dbReference type="GO" id="GO:0009252">
    <property type="term" value="P:peptidoglycan biosynthetic process"/>
    <property type="evidence" value="ECO:0007669"/>
    <property type="project" value="UniProtKB-KW"/>
</dbReference>
<dbReference type="PROSITE" id="PS51257">
    <property type="entry name" value="PROKAR_LIPOPROTEIN"/>
    <property type="match status" value="1"/>
</dbReference>
<dbReference type="EMBL" id="CP015243">
    <property type="protein sequence ID" value="ANF57535.1"/>
    <property type="molecule type" value="Genomic_DNA"/>
</dbReference>
<evidence type="ECO:0000256" key="1">
    <source>
        <dbReference type="ARBA" id="ARBA00022729"/>
    </source>
</evidence>
<keyword evidence="2" id="KW-0133">Cell shape</keyword>
<name>A0A172YEZ6_9GAMM</name>
<evidence type="ECO:0000256" key="4">
    <source>
        <dbReference type="ARBA" id="ARBA00023136"/>
    </source>
</evidence>
<evidence type="ECO:0008006" key="10">
    <source>
        <dbReference type="Google" id="ProtNLM"/>
    </source>
</evidence>
<dbReference type="AlphaFoldDB" id="A0A172YEZ6"/>
<proteinExistence type="predicted"/>
<dbReference type="CDD" id="cd06339">
    <property type="entry name" value="PBP1_YraM_LppC_lipoprotein-like"/>
    <property type="match status" value="1"/>
</dbReference>
<keyword evidence="9" id="KW-1185">Reference proteome</keyword>
<dbReference type="GO" id="GO:0030234">
    <property type="term" value="F:enzyme regulator activity"/>
    <property type="evidence" value="ECO:0007669"/>
    <property type="project" value="TreeGrafter"/>
</dbReference>
<evidence type="ECO:0000256" key="3">
    <source>
        <dbReference type="ARBA" id="ARBA00022984"/>
    </source>
</evidence>
<keyword evidence="5" id="KW-0564">Palmitate</keyword>
<dbReference type="InterPro" id="IPR007443">
    <property type="entry name" value="LpoA"/>
</dbReference>
<dbReference type="KEGG" id="haa:A5892_08700"/>
<evidence type="ECO:0000256" key="5">
    <source>
        <dbReference type="ARBA" id="ARBA00023139"/>
    </source>
</evidence>
<evidence type="ECO:0000256" key="7">
    <source>
        <dbReference type="ARBA" id="ARBA00023288"/>
    </source>
</evidence>
<keyword evidence="4" id="KW-0472">Membrane</keyword>
<keyword evidence="3" id="KW-0573">Peptidoglycan synthesis</keyword>
<evidence type="ECO:0000256" key="2">
    <source>
        <dbReference type="ARBA" id="ARBA00022960"/>
    </source>
</evidence>
<dbReference type="InterPro" id="IPR011990">
    <property type="entry name" value="TPR-like_helical_dom_sf"/>
</dbReference>
<keyword evidence="6" id="KW-0998">Cell outer membrane</keyword>
<accession>A0A172YEZ6</accession>
<dbReference type="PANTHER" id="PTHR38038:SF1">
    <property type="entry name" value="PENICILLIN-BINDING PROTEIN ACTIVATOR LPOA"/>
    <property type="match status" value="1"/>
</dbReference>
<evidence type="ECO:0000313" key="9">
    <source>
        <dbReference type="Proteomes" id="UP000077875"/>
    </source>
</evidence>
<dbReference type="STRING" id="376489.A5892_08700"/>
<dbReference type="SUPFAM" id="SSF53822">
    <property type="entry name" value="Periplasmic binding protein-like I"/>
    <property type="match status" value="1"/>
</dbReference>
<dbReference type="InterPro" id="IPR028082">
    <property type="entry name" value="Peripla_BP_I"/>
</dbReference>
<evidence type="ECO:0000256" key="6">
    <source>
        <dbReference type="ARBA" id="ARBA00023237"/>
    </source>
</evidence>
<keyword evidence="7" id="KW-0449">Lipoprotein</keyword>
<organism evidence="8 9">
    <name type="scientific">Halotalea alkalilenta</name>
    <dbReference type="NCBI Taxonomy" id="376489"/>
    <lineage>
        <taxon>Bacteria</taxon>
        <taxon>Pseudomonadati</taxon>
        <taxon>Pseudomonadota</taxon>
        <taxon>Gammaproteobacteria</taxon>
        <taxon>Oceanospirillales</taxon>
        <taxon>Halomonadaceae</taxon>
        <taxon>Halotalea</taxon>
    </lineage>
</organism>
<dbReference type="Gene3D" id="1.25.40.650">
    <property type="match status" value="1"/>
</dbReference>
<dbReference type="RefSeq" id="WP_064122478.1">
    <property type="nucleotide sequence ID" value="NZ_CP015243.1"/>
</dbReference>